<keyword evidence="3" id="KW-0863">Zinc-finger</keyword>
<evidence type="ECO:0000256" key="1">
    <source>
        <dbReference type="ARBA" id="ARBA00004906"/>
    </source>
</evidence>
<accession>A0AAV5GC49</accession>
<evidence type="ECO:0000256" key="2">
    <source>
        <dbReference type="ARBA" id="ARBA00022723"/>
    </source>
</evidence>
<dbReference type="SUPFAM" id="SSF57850">
    <property type="entry name" value="RING/U-box"/>
    <property type="match status" value="1"/>
</dbReference>
<comment type="pathway">
    <text evidence="1">Protein modification; protein ubiquitination.</text>
</comment>
<keyword evidence="4" id="KW-0833">Ubl conjugation pathway</keyword>
<name>A0AAV5GC49_9BASI</name>
<dbReference type="InterPro" id="IPR047545">
    <property type="entry name" value="BRcat_RBR_RNF216"/>
</dbReference>
<dbReference type="GO" id="GO:0008270">
    <property type="term" value="F:zinc ion binding"/>
    <property type="evidence" value="ECO:0007669"/>
    <property type="project" value="UniProtKB-KW"/>
</dbReference>
<dbReference type="AlphaFoldDB" id="A0AAV5GC49"/>
<sequence>MSLARRHSGSETLHGFVKENELEVGMGGEEQNSLASTSSSSSSPRSQSRKRKAALFRDPSPEPARSQTIELDSDGEVMPADTASSHRRRGQLSQSSAVVHLSDDEDEDIKPIIERGERPSPAVAPPAGSPRRKLFDAVLAAVPDVHPAFLLVKLNEAGPKAKSAAIVADFETINYPLKHGGYKDGGVRPAYIRLQRPTQCQCCFEENVPPDLTAHCQNGHVFCSPCITKFAEHAVGAHRSVRPLSLFTRIELKRTVRAELLDALAAIETEEAVEAADLPGLEKCPFCPFAAVVDERETIFRCEGCKVASCRTCRKKDHGARPCNEKELDALAAQHLAAIKHCPGCKLAYQLTDGCNNARFCHVCLKRTQNPAHWREGPVDDGRCPASDDVELRMHHDITAARARALTQLASRPNVDLPTPSPYSTLNVPAPKRKPAELARRAATAPGRHRFRSPESSLDVRPAWLPVPNVPVYETGYGGRGAGGGGWKRARQTHGRGFENAQAEKGRERDAKRHRAYSAIIGEPVGGGGYANELDKRPYGYKSAGSGVFGGGGWGGNGVRRWSGGKGTALDQGREGPSGSSGWRTHDGPARDEPEELKRQRLMVAATKRLVASRAES</sequence>
<proteinExistence type="predicted"/>
<feature type="compositionally biased region" description="Basic and acidic residues" evidence="6">
    <location>
        <begin position="584"/>
        <end position="599"/>
    </location>
</feature>
<reference evidence="7 8" key="1">
    <citation type="submission" date="2021-12" db="EMBL/GenBank/DDBJ databases">
        <title>High titer production of polyol ester of fatty acids by Rhodotorula paludigena BS15 towards product separation-free biomass refinery.</title>
        <authorList>
            <person name="Mano J."/>
            <person name="Ono H."/>
            <person name="Tanaka T."/>
            <person name="Naito K."/>
            <person name="Sushida H."/>
            <person name="Ike M."/>
            <person name="Tokuyasu K."/>
            <person name="Kitaoka M."/>
        </authorList>
    </citation>
    <scope>NUCLEOTIDE SEQUENCE [LARGE SCALE GENOMIC DNA]</scope>
    <source>
        <strain evidence="7 8">BS15</strain>
    </source>
</reference>
<gene>
    <name evidence="7" type="ORF">Rhopal_000289-T1</name>
</gene>
<dbReference type="Proteomes" id="UP001342314">
    <property type="component" value="Unassembled WGS sequence"/>
</dbReference>
<evidence type="ECO:0000256" key="4">
    <source>
        <dbReference type="ARBA" id="ARBA00022786"/>
    </source>
</evidence>
<keyword evidence="2" id="KW-0479">Metal-binding</keyword>
<dbReference type="CDD" id="cd20339">
    <property type="entry name" value="BRcat_RBR_RNF216"/>
    <property type="match status" value="1"/>
</dbReference>
<protein>
    <recommendedName>
        <fullName evidence="9">RING-type domain-containing protein</fullName>
    </recommendedName>
</protein>
<keyword evidence="5" id="KW-0862">Zinc</keyword>
<organism evidence="7 8">
    <name type="scientific">Rhodotorula paludigena</name>
    <dbReference type="NCBI Taxonomy" id="86838"/>
    <lineage>
        <taxon>Eukaryota</taxon>
        <taxon>Fungi</taxon>
        <taxon>Dikarya</taxon>
        <taxon>Basidiomycota</taxon>
        <taxon>Pucciniomycotina</taxon>
        <taxon>Microbotryomycetes</taxon>
        <taxon>Sporidiobolales</taxon>
        <taxon>Sporidiobolaceae</taxon>
        <taxon>Rhodotorula</taxon>
    </lineage>
</organism>
<evidence type="ECO:0000256" key="3">
    <source>
        <dbReference type="ARBA" id="ARBA00022771"/>
    </source>
</evidence>
<feature type="compositionally biased region" description="Basic and acidic residues" evidence="6">
    <location>
        <begin position="109"/>
        <end position="118"/>
    </location>
</feature>
<dbReference type="InterPro" id="IPR051628">
    <property type="entry name" value="LUBAC_E3_Ligases"/>
</dbReference>
<comment type="caution">
    <text evidence="7">The sequence shown here is derived from an EMBL/GenBank/DDBJ whole genome shotgun (WGS) entry which is preliminary data.</text>
</comment>
<evidence type="ECO:0008006" key="9">
    <source>
        <dbReference type="Google" id="ProtNLM"/>
    </source>
</evidence>
<evidence type="ECO:0000313" key="8">
    <source>
        <dbReference type="Proteomes" id="UP001342314"/>
    </source>
</evidence>
<feature type="region of interest" description="Disordered" evidence="6">
    <location>
        <begin position="1"/>
        <end position="130"/>
    </location>
</feature>
<evidence type="ECO:0000256" key="5">
    <source>
        <dbReference type="ARBA" id="ARBA00022833"/>
    </source>
</evidence>
<dbReference type="EMBL" id="BQKY01000001">
    <property type="protein sequence ID" value="GJN87340.1"/>
    <property type="molecule type" value="Genomic_DNA"/>
</dbReference>
<feature type="region of interest" description="Disordered" evidence="6">
    <location>
        <begin position="560"/>
        <end position="600"/>
    </location>
</feature>
<keyword evidence="8" id="KW-1185">Reference proteome</keyword>
<dbReference type="PANTHER" id="PTHR22770">
    <property type="entry name" value="UBIQUITIN CONJUGATING ENZYME 7 INTERACTING PROTEIN-RELATED"/>
    <property type="match status" value="1"/>
</dbReference>
<dbReference type="PANTHER" id="PTHR22770:SF47">
    <property type="entry name" value="E3 UBIQUITIN-PROTEIN LIGASE RNF216"/>
    <property type="match status" value="1"/>
</dbReference>
<feature type="compositionally biased region" description="Low complexity" evidence="6">
    <location>
        <begin position="33"/>
        <end position="46"/>
    </location>
</feature>
<feature type="region of interest" description="Disordered" evidence="6">
    <location>
        <begin position="413"/>
        <end position="438"/>
    </location>
</feature>
<dbReference type="CDD" id="cd20336">
    <property type="entry name" value="Rcat_RBR"/>
    <property type="match status" value="1"/>
</dbReference>
<evidence type="ECO:0000256" key="6">
    <source>
        <dbReference type="SAM" id="MobiDB-lite"/>
    </source>
</evidence>
<evidence type="ECO:0000313" key="7">
    <source>
        <dbReference type="EMBL" id="GJN87340.1"/>
    </source>
</evidence>